<dbReference type="InterPro" id="IPR029401">
    <property type="entry name" value="Nudix_N"/>
</dbReference>
<dbReference type="Proteomes" id="UP001579974">
    <property type="component" value="Unassembled WGS sequence"/>
</dbReference>
<feature type="domain" description="Nudix hydrolase N-terminal" evidence="1">
    <location>
        <begin position="11"/>
        <end position="38"/>
    </location>
</feature>
<reference evidence="2 3" key="1">
    <citation type="journal article" date="2024" name="Int. J. Mol. Sci.">
        <title>Exploration of Alicyclobacillus spp. Genome in Search of Antibiotic Resistance.</title>
        <authorList>
            <person name="Bucka-Kolendo J."/>
            <person name="Kiousi D.E."/>
            <person name="Dekowska A."/>
            <person name="Mikolajczuk-Szczyrba A."/>
            <person name="Karadedos D.M."/>
            <person name="Michael P."/>
            <person name="Galanis A."/>
            <person name="Sokolowska B."/>
        </authorList>
    </citation>
    <scope>NUCLEOTIDE SEQUENCE [LARGE SCALE GENOMIC DNA]</scope>
    <source>
        <strain evidence="2 3">KKP 3000</strain>
    </source>
</reference>
<dbReference type="RefSeq" id="WP_275474843.1">
    <property type="nucleotide sequence ID" value="NZ_CP162943.1"/>
</dbReference>
<comment type="caution">
    <text evidence="2">The sequence shown here is derived from an EMBL/GenBank/DDBJ whole genome shotgun (WGS) entry which is preliminary data.</text>
</comment>
<evidence type="ECO:0000313" key="2">
    <source>
        <dbReference type="EMBL" id="MFB5190533.1"/>
    </source>
</evidence>
<organism evidence="2 3">
    <name type="scientific">Alicyclobacillus fastidiosus</name>
    <dbReference type="NCBI Taxonomy" id="392011"/>
    <lineage>
        <taxon>Bacteria</taxon>
        <taxon>Bacillati</taxon>
        <taxon>Bacillota</taxon>
        <taxon>Bacilli</taxon>
        <taxon>Bacillales</taxon>
        <taxon>Alicyclobacillaceae</taxon>
        <taxon>Alicyclobacillus</taxon>
    </lineage>
</organism>
<dbReference type="EMBL" id="JBDXSU010000006">
    <property type="protein sequence ID" value="MFB5190533.1"/>
    <property type="molecule type" value="Genomic_DNA"/>
</dbReference>
<protein>
    <recommendedName>
        <fullName evidence="1">Nudix hydrolase N-terminal domain-containing protein</fullName>
    </recommendedName>
</protein>
<keyword evidence="3" id="KW-1185">Reference proteome</keyword>
<proteinExistence type="predicted"/>
<accession>A0ABV5AEE4</accession>
<dbReference type="Pfam" id="PF14803">
    <property type="entry name" value="Zn_ribbon_Nudix"/>
    <property type="match status" value="1"/>
</dbReference>
<gene>
    <name evidence="2" type="ORF">KKP3000_004004</name>
</gene>
<sequence length="60" mass="6932">MHTHWEYDSICPHCGRTNHVKAPAGEHVVRVHCTHCSHGYEYTHVVQQFSEVVDSDEENT</sequence>
<name>A0ABV5AEE4_9BACL</name>
<evidence type="ECO:0000259" key="1">
    <source>
        <dbReference type="Pfam" id="PF14803"/>
    </source>
</evidence>
<evidence type="ECO:0000313" key="3">
    <source>
        <dbReference type="Proteomes" id="UP001579974"/>
    </source>
</evidence>